<dbReference type="EMBL" id="JACHLP010000004">
    <property type="protein sequence ID" value="MBB4843840.1"/>
    <property type="molecule type" value="Genomic_DNA"/>
</dbReference>
<gene>
    <name evidence="6" type="ORF">HNP55_002363</name>
</gene>
<dbReference type="GO" id="GO:0005524">
    <property type="term" value="F:ATP binding"/>
    <property type="evidence" value="ECO:0007669"/>
    <property type="project" value="UniProtKB-KW"/>
</dbReference>
<dbReference type="SMART" id="SM00382">
    <property type="entry name" value="AAA"/>
    <property type="match status" value="1"/>
</dbReference>
<dbReference type="InterPro" id="IPR032823">
    <property type="entry name" value="BCA_ABC_TP_C"/>
</dbReference>
<protein>
    <submittedName>
        <fullName evidence="6">Branched-chain amino acid transport system ATP-binding protein</fullName>
    </submittedName>
</protein>
<keyword evidence="3" id="KW-0547">Nucleotide-binding</keyword>
<keyword evidence="4 6" id="KW-0067">ATP-binding</keyword>
<dbReference type="AlphaFoldDB" id="A0A840L6P5"/>
<dbReference type="InterPro" id="IPR003593">
    <property type="entry name" value="AAA+_ATPase"/>
</dbReference>
<dbReference type="InterPro" id="IPR027417">
    <property type="entry name" value="P-loop_NTPase"/>
</dbReference>
<evidence type="ECO:0000256" key="2">
    <source>
        <dbReference type="ARBA" id="ARBA00022475"/>
    </source>
</evidence>
<dbReference type="PANTHER" id="PTHR45772:SF2">
    <property type="entry name" value="ABC TRANSPORTER ATP-BINDING PROTEIN"/>
    <property type="match status" value="1"/>
</dbReference>
<keyword evidence="2" id="KW-1003">Cell membrane</keyword>
<name>A0A840L6P5_9BURK</name>
<evidence type="ECO:0000256" key="4">
    <source>
        <dbReference type="ARBA" id="ARBA00022840"/>
    </source>
</evidence>
<dbReference type="InterPro" id="IPR051120">
    <property type="entry name" value="ABC_AA/LPS_Transport"/>
</dbReference>
<evidence type="ECO:0000256" key="3">
    <source>
        <dbReference type="ARBA" id="ARBA00022741"/>
    </source>
</evidence>
<dbReference type="Pfam" id="PF12399">
    <property type="entry name" value="BCA_ABC_TP_C"/>
    <property type="match status" value="1"/>
</dbReference>
<accession>A0A840L6P5</accession>
<dbReference type="InterPro" id="IPR003439">
    <property type="entry name" value="ABC_transporter-like_ATP-bd"/>
</dbReference>
<dbReference type="GO" id="GO:0005886">
    <property type="term" value="C:plasma membrane"/>
    <property type="evidence" value="ECO:0007669"/>
    <property type="project" value="TreeGrafter"/>
</dbReference>
<reference evidence="6 7" key="1">
    <citation type="submission" date="2020-08" db="EMBL/GenBank/DDBJ databases">
        <title>Functional genomics of gut bacteria from endangered species of beetles.</title>
        <authorList>
            <person name="Carlos-Shanley C."/>
        </authorList>
    </citation>
    <scope>NUCLEOTIDE SEQUENCE [LARGE SCALE GENOMIC DNA]</scope>
    <source>
        <strain evidence="6 7">S00239</strain>
    </source>
</reference>
<sequence>MSEQAQPLLKIEALVKRFGALAATDHASFEVRAGEVHALIGPNGAGKTTLIHQISGALKPDAGRILFDGQDLSLKPMAARVRAGLVRSYQITSIFKSFSVLDNLCLAVQARRPGWPSLWRRAGADAALRDEAQALLARIGLAAHAQRQAGSLAHGEQRQLELGLALAARPRLLLLDEPMAGMGPDESERMVLLLQSLRQDVTLLLVEHDMDAVFRLADRISTLVFGRVIASGTPDEIRAHPEVKKAYLGDEEAMEAAL</sequence>
<organism evidence="6 7">
    <name type="scientific">Roseateles oligotrophus</name>
    <dbReference type="NCBI Taxonomy" id="1769250"/>
    <lineage>
        <taxon>Bacteria</taxon>
        <taxon>Pseudomonadati</taxon>
        <taxon>Pseudomonadota</taxon>
        <taxon>Betaproteobacteria</taxon>
        <taxon>Burkholderiales</taxon>
        <taxon>Sphaerotilaceae</taxon>
        <taxon>Roseateles</taxon>
    </lineage>
</organism>
<proteinExistence type="predicted"/>
<dbReference type="PROSITE" id="PS50893">
    <property type="entry name" value="ABC_TRANSPORTER_2"/>
    <property type="match status" value="1"/>
</dbReference>
<evidence type="ECO:0000313" key="6">
    <source>
        <dbReference type="EMBL" id="MBB4843840.1"/>
    </source>
</evidence>
<evidence type="ECO:0000313" key="7">
    <source>
        <dbReference type="Proteomes" id="UP000562027"/>
    </source>
</evidence>
<dbReference type="Gene3D" id="3.40.50.300">
    <property type="entry name" value="P-loop containing nucleotide triphosphate hydrolases"/>
    <property type="match status" value="1"/>
</dbReference>
<evidence type="ECO:0000259" key="5">
    <source>
        <dbReference type="PROSITE" id="PS50893"/>
    </source>
</evidence>
<dbReference type="PANTHER" id="PTHR45772">
    <property type="entry name" value="CONSERVED COMPONENT OF ABC TRANSPORTER FOR NATURAL AMINO ACIDS-RELATED"/>
    <property type="match status" value="1"/>
</dbReference>
<keyword evidence="2" id="KW-0472">Membrane</keyword>
<comment type="caution">
    <text evidence="6">The sequence shown here is derived from an EMBL/GenBank/DDBJ whole genome shotgun (WGS) entry which is preliminary data.</text>
</comment>
<dbReference type="GO" id="GO:0016887">
    <property type="term" value="F:ATP hydrolysis activity"/>
    <property type="evidence" value="ECO:0007669"/>
    <property type="project" value="InterPro"/>
</dbReference>
<dbReference type="Pfam" id="PF00005">
    <property type="entry name" value="ABC_tran"/>
    <property type="match status" value="1"/>
</dbReference>
<dbReference type="CDD" id="cd03219">
    <property type="entry name" value="ABC_Mj1267_LivG_branched"/>
    <property type="match status" value="1"/>
</dbReference>
<keyword evidence="7" id="KW-1185">Reference proteome</keyword>
<dbReference type="Proteomes" id="UP000562027">
    <property type="component" value="Unassembled WGS sequence"/>
</dbReference>
<feature type="domain" description="ABC transporter" evidence="5">
    <location>
        <begin position="9"/>
        <end position="250"/>
    </location>
</feature>
<keyword evidence="1" id="KW-0813">Transport</keyword>
<dbReference type="SUPFAM" id="SSF52540">
    <property type="entry name" value="P-loop containing nucleoside triphosphate hydrolases"/>
    <property type="match status" value="1"/>
</dbReference>
<dbReference type="RefSeq" id="WP_184299464.1">
    <property type="nucleotide sequence ID" value="NZ_JACHLP010000004.1"/>
</dbReference>
<evidence type="ECO:0000256" key="1">
    <source>
        <dbReference type="ARBA" id="ARBA00022448"/>
    </source>
</evidence>